<dbReference type="AlphaFoldDB" id="A0A0F9RLA9"/>
<protein>
    <submittedName>
        <fullName evidence="1">Uncharacterized protein</fullName>
    </submittedName>
</protein>
<reference evidence="1" key="1">
    <citation type="journal article" date="2015" name="Nature">
        <title>Complex archaea that bridge the gap between prokaryotes and eukaryotes.</title>
        <authorList>
            <person name="Spang A."/>
            <person name="Saw J.H."/>
            <person name="Jorgensen S.L."/>
            <person name="Zaremba-Niedzwiedzka K."/>
            <person name="Martijn J."/>
            <person name="Lind A.E."/>
            <person name="van Eijk R."/>
            <person name="Schleper C."/>
            <person name="Guy L."/>
            <person name="Ettema T.J."/>
        </authorList>
    </citation>
    <scope>NUCLEOTIDE SEQUENCE</scope>
</reference>
<organism evidence="1">
    <name type="scientific">marine sediment metagenome</name>
    <dbReference type="NCBI Taxonomy" id="412755"/>
    <lineage>
        <taxon>unclassified sequences</taxon>
        <taxon>metagenomes</taxon>
        <taxon>ecological metagenomes</taxon>
    </lineage>
</organism>
<name>A0A0F9RLA9_9ZZZZ</name>
<accession>A0A0F9RLA9</accession>
<comment type="caution">
    <text evidence="1">The sequence shown here is derived from an EMBL/GenBank/DDBJ whole genome shotgun (WGS) entry which is preliminary data.</text>
</comment>
<gene>
    <name evidence="1" type="ORF">LCGC14_0631320</name>
</gene>
<proteinExistence type="predicted"/>
<dbReference type="EMBL" id="LAZR01001106">
    <property type="protein sequence ID" value="KKN50582.1"/>
    <property type="molecule type" value="Genomic_DNA"/>
</dbReference>
<evidence type="ECO:0000313" key="1">
    <source>
        <dbReference type="EMBL" id="KKN50582.1"/>
    </source>
</evidence>
<sequence length="625" mass="69591">MAVLAGSLPLFNLPHLITAEANPFASVNLLPSNAFRPARSVGFASDFTFDNTGQAVLNNSIQQLGGKTQLLGISGQATDNSPVAINSVVEVGALAIGYKDDFYDRIHTLPRLIDIGAVVTPQIRTFDVWNAHTINGQFLTSITPVNAEGVTLVQPVSAVAPTVYAPTEIRTYSLSVSNIGPATIDATFVFDWPPGSTPPDLTGESIFTLLGFRSVLFPFPPTWRGSFVERFEYMTDVLLAYDGTEQRMRLRKFPRKFYEFEISAFPDLAKGVDLAESSQIIDRLLWGFQTRRFTIPVWTDCLILSTDVSIGTTVFPVDPVNLDFREGGLMVIWKGIDNFEVLTILSLAGNQITTISGNSQPFTGPVRVYPGHTARLQTAVETQRPFDQFSLGTFVWRVEDNDEVPTPLDPAVTFKLDSEGDPLPVLQDRPERNVPLSHEFSRKAFEIDYRTGGRNIDDHVGSSIEIKTFRWVFGDRALHNTWKEMILSRAGRLKPIWIPSWHDDLKIVQPVGISDTFIDIRDIGYSTFYAVQPGRRDIQVLLKDGTRIYKRIISSSSPTPGENRLTLDETFGTLITDPDAEIAKVSWMGLYRLDTDLVEIAWPANHNSIIEVRFRLVVADTEDAS</sequence>